<name>A0ABY5FZF4_9MICO</name>
<gene>
    <name evidence="1" type="ORF">NNL39_06060</name>
</gene>
<evidence type="ECO:0000313" key="1">
    <source>
        <dbReference type="EMBL" id="UTT63658.1"/>
    </source>
</evidence>
<dbReference type="Proteomes" id="UP001060039">
    <property type="component" value="Chromosome"/>
</dbReference>
<evidence type="ECO:0000313" key="2">
    <source>
        <dbReference type="Proteomes" id="UP001060039"/>
    </source>
</evidence>
<organism evidence="1 2">
    <name type="scientific">Microcella humidisoli</name>
    <dbReference type="NCBI Taxonomy" id="2963406"/>
    <lineage>
        <taxon>Bacteria</taxon>
        <taxon>Bacillati</taxon>
        <taxon>Actinomycetota</taxon>
        <taxon>Actinomycetes</taxon>
        <taxon>Micrococcales</taxon>
        <taxon>Microbacteriaceae</taxon>
        <taxon>Microcella</taxon>
    </lineage>
</organism>
<dbReference type="Gene3D" id="3.30.530.20">
    <property type="match status" value="1"/>
</dbReference>
<sequence length="150" mass="16899">MDYTRSIRVVGGHDEVAALFADASTWHEWQPPLLAVDVLDGAPPATGARSRLTFRRGRRGTMVMTETVEHSALPEQWNVVYEVPGVYNLCENRFTPTDAGSTIIEQRNVFRFTGFMRVVGLLFGRSFPRETEKSLEAFRAFATERFGAAR</sequence>
<dbReference type="CDD" id="cd07812">
    <property type="entry name" value="SRPBCC"/>
    <property type="match status" value="1"/>
</dbReference>
<dbReference type="RefSeq" id="WP_255160791.1">
    <property type="nucleotide sequence ID" value="NZ_CP101497.1"/>
</dbReference>
<dbReference type="Pfam" id="PF10604">
    <property type="entry name" value="Polyketide_cyc2"/>
    <property type="match status" value="1"/>
</dbReference>
<keyword evidence="2" id="KW-1185">Reference proteome</keyword>
<dbReference type="InterPro" id="IPR019587">
    <property type="entry name" value="Polyketide_cyclase/dehydratase"/>
</dbReference>
<dbReference type="SUPFAM" id="SSF55961">
    <property type="entry name" value="Bet v1-like"/>
    <property type="match status" value="1"/>
</dbReference>
<dbReference type="EMBL" id="CP101497">
    <property type="protein sequence ID" value="UTT63658.1"/>
    <property type="molecule type" value="Genomic_DNA"/>
</dbReference>
<proteinExistence type="predicted"/>
<reference evidence="1" key="1">
    <citation type="submission" date="2022-07" db="EMBL/GenBank/DDBJ databases">
        <title>Taxonomic analysis of Microcella humidisoli nov. sp., isolated from riverside soil.</title>
        <authorList>
            <person name="Molina K.M."/>
            <person name="Kim S.B."/>
        </authorList>
    </citation>
    <scope>NUCLEOTIDE SEQUENCE</scope>
    <source>
        <strain evidence="1">MMS21-STM10</strain>
    </source>
</reference>
<accession>A0ABY5FZF4</accession>
<dbReference type="InterPro" id="IPR023393">
    <property type="entry name" value="START-like_dom_sf"/>
</dbReference>
<protein>
    <submittedName>
        <fullName evidence="1">SRPBCC family protein</fullName>
    </submittedName>
</protein>